<dbReference type="Proteomes" id="UP001595190">
    <property type="component" value="Unassembled WGS sequence"/>
</dbReference>
<dbReference type="InterPro" id="IPR051692">
    <property type="entry name" value="OMP-like"/>
</dbReference>
<dbReference type="Pfam" id="PF13505">
    <property type="entry name" value="OMP_b-brl"/>
    <property type="match status" value="1"/>
</dbReference>
<feature type="domain" description="Outer membrane protein beta-barrel" evidence="7">
    <location>
        <begin position="40"/>
        <end position="230"/>
    </location>
</feature>
<dbReference type="InterPro" id="IPR027385">
    <property type="entry name" value="Beta-barrel_OMP"/>
</dbReference>
<feature type="chain" id="PRO_5045337025" evidence="6">
    <location>
        <begin position="22"/>
        <end position="230"/>
    </location>
</feature>
<feature type="signal peptide" evidence="6">
    <location>
        <begin position="1"/>
        <end position="21"/>
    </location>
</feature>
<dbReference type="RefSeq" id="WP_394315680.1">
    <property type="nucleotide sequence ID" value="NZ_JBHGPK010000078.1"/>
</dbReference>
<protein>
    <submittedName>
        <fullName evidence="8">Outer membrane protein</fullName>
    </submittedName>
</protein>
<proteinExistence type="inferred from homology"/>
<comment type="subcellular location">
    <subcellularLocation>
        <location evidence="1">Cell outer membrane</location>
    </subcellularLocation>
</comment>
<evidence type="ECO:0000256" key="6">
    <source>
        <dbReference type="SAM" id="SignalP"/>
    </source>
</evidence>
<organism evidence="8 9">
    <name type="scientific">Labrys neptuniae</name>
    <dbReference type="NCBI Taxonomy" id="376174"/>
    <lineage>
        <taxon>Bacteria</taxon>
        <taxon>Pseudomonadati</taxon>
        <taxon>Pseudomonadota</taxon>
        <taxon>Alphaproteobacteria</taxon>
        <taxon>Hyphomicrobiales</taxon>
        <taxon>Xanthobacteraceae</taxon>
        <taxon>Labrys</taxon>
    </lineage>
</organism>
<accession>A0ABV6ZSF0</accession>
<reference evidence="8 9" key="1">
    <citation type="submission" date="2024-09" db="EMBL/GenBank/DDBJ databases">
        <title>Description of Labrys sedimenti sp. nov., isolated from a diclofenac-degrading enrichment culture, and genome-based reclassification of Labrys portucalensis as a later heterotypic synonym of Labrys neptuniae.</title>
        <authorList>
            <person name="Tancsics A."/>
            <person name="Csepanyi A."/>
        </authorList>
    </citation>
    <scope>NUCLEOTIDE SEQUENCE [LARGE SCALE GENOMIC DNA]</scope>
    <source>
        <strain evidence="8 9">LMG 23412</strain>
    </source>
</reference>
<sequence length="230" mass="24299">MSMKTSAAVIVLLLTSTAAIAADLAPAAVEPVPPVALPFSWAGFYAGANIGYAFGGDDRLGVHSPNYLGDLGKLSGKGILGGLQAGYNYQFDSVVVGLEADIQGAQIKDSISGSVANAPGKGRSDVKWYGTLRPRIGYAYDRYLIYATGGLAYGSIDYKLNYNGISISNSNTKLGWTAGAGVEYAFTDNLSGRLEYQYVDFGDYTVRGANLTTKASPNFHAVRAGLNYKF</sequence>
<keyword evidence="3" id="KW-0472">Membrane</keyword>
<evidence type="ECO:0000256" key="1">
    <source>
        <dbReference type="ARBA" id="ARBA00004442"/>
    </source>
</evidence>
<evidence type="ECO:0000256" key="5">
    <source>
        <dbReference type="ARBA" id="ARBA00038306"/>
    </source>
</evidence>
<dbReference type="Gene3D" id="2.40.160.20">
    <property type="match status" value="1"/>
</dbReference>
<dbReference type="EMBL" id="JBHGPK010000078">
    <property type="protein sequence ID" value="MFC2255110.1"/>
    <property type="molecule type" value="Genomic_DNA"/>
</dbReference>
<evidence type="ECO:0000259" key="7">
    <source>
        <dbReference type="Pfam" id="PF13505"/>
    </source>
</evidence>
<keyword evidence="4" id="KW-0998">Cell outer membrane</keyword>
<comment type="similarity">
    <text evidence="5">Belongs to the Omp25/RopB family.</text>
</comment>
<evidence type="ECO:0000256" key="4">
    <source>
        <dbReference type="ARBA" id="ARBA00023237"/>
    </source>
</evidence>
<evidence type="ECO:0000313" key="8">
    <source>
        <dbReference type="EMBL" id="MFC2255110.1"/>
    </source>
</evidence>
<gene>
    <name evidence="8" type="ORF">ACETRX_36640</name>
</gene>
<keyword evidence="2 6" id="KW-0732">Signal</keyword>
<evidence type="ECO:0000256" key="3">
    <source>
        <dbReference type="ARBA" id="ARBA00023136"/>
    </source>
</evidence>
<evidence type="ECO:0000313" key="9">
    <source>
        <dbReference type="Proteomes" id="UP001595190"/>
    </source>
</evidence>
<dbReference type="InterPro" id="IPR011250">
    <property type="entry name" value="OMP/PagP_B-barrel"/>
</dbReference>
<comment type="caution">
    <text evidence="8">The sequence shown here is derived from an EMBL/GenBank/DDBJ whole genome shotgun (WGS) entry which is preliminary data.</text>
</comment>
<dbReference type="PANTHER" id="PTHR34001:SF3">
    <property type="entry name" value="BLL7405 PROTEIN"/>
    <property type="match status" value="1"/>
</dbReference>
<name>A0ABV6ZSF0_9HYPH</name>
<evidence type="ECO:0000256" key="2">
    <source>
        <dbReference type="ARBA" id="ARBA00022729"/>
    </source>
</evidence>
<dbReference type="PANTHER" id="PTHR34001">
    <property type="entry name" value="BLL7405 PROTEIN"/>
    <property type="match status" value="1"/>
</dbReference>
<dbReference type="SUPFAM" id="SSF56925">
    <property type="entry name" value="OMPA-like"/>
    <property type="match status" value="1"/>
</dbReference>